<keyword evidence="2" id="KW-1003">Cell membrane</keyword>
<evidence type="ECO:0000259" key="7">
    <source>
        <dbReference type="Pfam" id="PF00482"/>
    </source>
</evidence>
<evidence type="ECO:0000256" key="2">
    <source>
        <dbReference type="ARBA" id="ARBA00022475"/>
    </source>
</evidence>
<dbReference type="PANTHER" id="PTHR35007:SF4">
    <property type="entry name" value="CONSERVED TRANSMEMBRANE PROTEIN-RELATED"/>
    <property type="match status" value="1"/>
</dbReference>
<dbReference type="AlphaFoldDB" id="A0A318LTU1"/>
<feature type="transmembrane region" description="Helical" evidence="6">
    <location>
        <begin position="240"/>
        <end position="260"/>
    </location>
</feature>
<feature type="transmembrane region" description="Helical" evidence="6">
    <location>
        <begin position="46"/>
        <end position="77"/>
    </location>
</feature>
<reference evidence="8 9" key="1">
    <citation type="submission" date="2016-07" db="EMBL/GenBank/DDBJ databases">
        <title>Draft genome sequence of Prauserella sp. YIM 121212, isolated from alkaline soil.</title>
        <authorList>
            <person name="Ruckert C."/>
            <person name="Albersmeier A."/>
            <person name="Jiang C.-L."/>
            <person name="Jiang Y."/>
            <person name="Kalinowski J."/>
            <person name="Schneider O."/>
            <person name="Winkler A."/>
            <person name="Zotchev S.B."/>
        </authorList>
    </citation>
    <scope>NUCLEOTIDE SEQUENCE [LARGE SCALE GENOMIC DNA]</scope>
    <source>
        <strain evidence="8 9">YIM 121212</strain>
    </source>
</reference>
<feature type="transmembrane region" description="Helical" evidence="6">
    <location>
        <begin position="210"/>
        <end position="228"/>
    </location>
</feature>
<sequence>MLTGSALSAALALLSWPSPTCSRRLASLRARQFPAPWRADPKRWAIALLPLGSVPAVLLSGPAAAIALLLLTGSVFLHRRTRRRARARVEAAAALAEAVRTMVGELRAGAHPATAAEAAAADADPVAASTLRAVAASARLGGDLDGALLARSASDPGGEVLTQLAHAWSLAREHGLPLATVLDAVQRDVDAKVRLANQVDARMAGPRASAAILAVLPAAGILLGEAMGARPLHVLGTTSAGQLLLVLGAALVLAGVYWSAAITNRVLPR</sequence>
<evidence type="ECO:0000256" key="5">
    <source>
        <dbReference type="ARBA" id="ARBA00023136"/>
    </source>
</evidence>
<keyword evidence="5 6" id="KW-0472">Membrane</keyword>
<proteinExistence type="predicted"/>
<dbReference type="OrthoDB" id="3712305at2"/>
<evidence type="ECO:0000256" key="3">
    <source>
        <dbReference type="ARBA" id="ARBA00022692"/>
    </source>
</evidence>
<evidence type="ECO:0000256" key="4">
    <source>
        <dbReference type="ARBA" id="ARBA00022989"/>
    </source>
</evidence>
<accession>A0A318LTU1</accession>
<protein>
    <recommendedName>
        <fullName evidence="7">Type II secretion system protein GspF domain-containing protein</fullName>
    </recommendedName>
</protein>
<evidence type="ECO:0000256" key="1">
    <source>
        <dbReference type="ARBA" id="ARBA00004651"/>
    </source>
</evidence>
<dbReference type="GO" id="GO:0005886">
    <property type="term" value="C:plasma membrane"/>
    <property type="evidence" value="ECO:0007669"/>
    <property type="project" value="UniProtKB-SubCell"/>
</dbReference>
<dbReference type="PANTHER" id="PTHR35007">
    <property type="entry name" value="INTEGRAL MEMBRANE PROTEIN-RELATED"/>
    <property type="match status" value="1"/>
</dbReference>
<comment type="subcellular location">
    <subcellularLocation>
        <location evidence="1">Cell membrane</location>
        <topology evidence="1">Multi-pass membrane protein</topology>
    </subcellularLocation>
</comment>
<gene>
    <name evidence="8" type="ORF">BA062_25115</name>
</gene>
<dbReference type="Proteomes" id="UP000247892">
    <property type="component" value="Unassembled WGS sequence"/>
</dbReference>
<dbReference type="RefSeq" id="WP_110340974.1">
    <property type="nucleotide sequence ID" value="NZ_MASU01000011.1"/>
</dbReference>
<dbReference type="EMBL" id="MASU01000011">
    <property type="protein sequence ID" value="PXY26417.1"/>
    <property type="molecule type" value="Genomic_DNA"/>
</dbReference>
<keyword evidence="9" id="KW-1185">Reference proteome</keyword>
<dbReference type="InterPro" id="IPR018076">
    <property type="entry name" value="T2SS_GspF_dom"/>
</dbReference>
<keyword evidence="4 6" id="KW-1133">Transmembrane helix</keyword>
<evidence type="ECO:0000313" key="9">
    <source>
        <dbReference type="Proteomes" id="UP000247892"/>
    </source>
</evidence>
<organism evidence="8 9">
    <name type="scientific">Prauserella flavalba</name>
    <dbReference type="NCBI Taxonomy" id="1477506"/>
    <lineage>
        <taxon>Bacteria</taxon>
        <taxon>Bacillati</taxon>
        <taxon>Actinomycetota</taxon>
        <taxon>Actinomycetes</taxon>
        <taxon>Pseudonocardiales</taxon>
        <taxon>Pseudonocardiaceae</taxon>
        <taxon>Prauserella</taxon>
    </lineage>
</organism>
<feature type="domain" description="Type II secretion system protein GspF" evidence="7">
    <location>
        <begin position="99"/>
        <end position="221"/>
    </location>
</feature>
<keyword evidence="3 6" id="KW-0812">Transmembrane</keyword>
<name>A0A318LTU1_9PSEU</name>
<dbReference type="Pfam" id="PF00482">
    <property type="entry name" value="T2SSF"/>
    <property type="match status" value="1"/>
</dbReference>
<comment type="caution">
    <text evidence="8">The sequence shown here is derived from an EMBL/GenBank/DDBJ whole genome shotgun (WGS) entry which is preliminary data.</text>
</comment>
<evidence type="ECO:0000256" key="6">
    <source>
        <dbReference type="SAM" id="Phobius"/>
    </source>
</evidence>
<evidence type="ECO:0000313" key="8">
    <source>
        <dbReference type="EMBL" id="PXY26417.1"/>
    </source>
</evidence>